<dbReference type="GO" id="GO:2001070">
    <property type="term" value="F:starch binding"/>
    <property type="evidence" value="ECO:0007669"/>
    <property type="project" value="InterPro"/>
</dbReference>
<dbReference type="InterPro" id="IPR013783">
    <property type="entry name" value="Ig-like_fold"/>
</dbReference>
<evidence type="ECO:0000313" key="3">
    <source>
        <dbReference type="EMBL" id="KIZ01879.1"/>
    </source>
</evidence>
<evidence type="ECO:0000256" key="1">
    <source>
        <dbReference type="SAM" id="MobiDB-lite"/>
    </source>
</evidence>
<proteinExistence type="predicted"/>
<accession>A0A0D2L3W5</accession>
<protein>
    <recommendedName>
        <fullName evidence="2">CBM20 domain-containing protein</fullName>
    </recommendedName>
</protein>
<dbReference type="Gene3D" id="2.60.40.10">
    <property type="entry name" value="Immunoglobulins"/>
    <property type="match status" value="1"/>
</dbReference>
<dbReference type="AlphaFoldDB" id="A0A0D2L3W5"/>
<feature type="region of interest" description="Disordered" evidence="1">
    <location>
        <begin position="18"/>
        <end position="44"/>
    </location>
</feature>
<dbReference type="OrthoDB" id="550577at2759"/>
<evidence type="ECO:0000259" key="2">
    <source>
        <dbReference type="PROSITE" id="PS51166"/>
    </source>
</evidence>
<dbReference type="SMART" id="SM01065">
    <property type="entry name" value="CBM_2"/>
    <property type="match status" value="1"/>
</dbReference>
<dbReference type="EMBL" id="KK101176">
    <property type="protein sequence ID" value="KIZ01879.1"/>
    <property type="molecule type" value="Genomic_DNA"/>
</dbReference>
<organism evidence="3 4">
    <name type="scientific">Monoraphidium neglectum</name>
    <dbReference type="NCBI Taxonomy" id="145388"/>
    <lineage>
        <taxon>Eukaryota</taxon>
        <taxon>Viridiplantae</taxon>
        <taxon>Chlorophyta</taxon>
        <taxon>core chlorophytes</taxon>
        <taxon>Chlorophyceae</taxon>
        <taxon>CS clade</taxon>
        <taxon>Sphaeropleales</taxon>
        <taxon>Selenastraceae</taxon>
        <taxon>Monoraphidium</taxon>
    </lineage>
</organism>
<dbReference type="KEGG" id="mng:MNEG_6078"/>
<gene>
    <name evidence="3" type="ORF">MNEG_6078</name>
</gene>
<dbReference type="InterPro" id="IPR002044">
    <property type="entry name" value="CBM20"/>
</dbReference>
<dbReference type="GO" id="GO:0016020">
    <property type="term" value="C:membrane"/>
    <property type="evidence" value="ECO:0007669"/>
    <property type="project" value="TreeGrafter"/>
</dbReference>
<dbReference type="InterPro" id="IPR013784">
    <property type="entry name" value="Carb-bd-like_fold"/>
</dbReference>
<dbReference type="Pfam" id="PF00686">
    <property type="entry name" value="CBM_20"/>
    <property type="match status" value="1"/>
</dbReference>
<dbReference type="Proteomes" id="UP000054498">
    <property type="component" value="Unassembled WGS sequence"/>
</dbReference>
<dbReference type="RefSeq" id="XP_013900898.1">
    <property type="nucleotide sequence ID" value="XM_014045444.1"/>
</dbReference>
<feature type="compositionally biased region" description="Polar residues" evidence="1">
    <location>
        <begin position="25"/>
        <end position="36"/>
    </location>
</feature>
<dbReference type="GeneID" id="25738954"/>
<feature type="domain" description="CBM20" evidence="2">
    <location>
        <begin position="206"/>
        <end position="308"/>
    </location>
</feature>
<reference evidence="3 4" key="1">
    <citation type="journal article" date="2013" name="BMC Genomics">
        <title>Reconstruction of the lipid metabolism for the microalga Monoraphidium neglectum from its genome sequence reveals characteristics suitable for biofuel production.</title>
        <authorList>
            <person name="Bogen C."/>
            <person name="Al-Dilaimi A."/>
            <person name="Albersmeier A."/>
            <person name="Wichmann J."/>
            <person name="Grundmann M."/>
            <person name="Rupp O."/>
            <person name="Lauersen K.J."/>
            <person name="Blifernez-Klassen O."/>
            <person name="Kalinowski J."/>
            <person name="Goesmann A."/>
            <person name="Mussgnug J.H."/>
            <person name="Kruse O."/>
        </authorList>
    </citation>
    <scope>NUCLEOTIDE SEQUENCE [LARGE SCALE GENOMIC DNA]</scope>
    <source>
        <strain evidence="3 4">SAG 48.87</strain>
    </source>
</reference>
<name>A0A0D2L3W5_9CHLO</name>
<evidence type="ECO:0000313" key="4">
    <source>
        <dbReference type="Proteomes" id="UP000054498"/>
    </source>
</evidence>
<sequence>MHCSTLCRAAGRASTVKVRAGPESKQASVNKTVTSSGGDGRDADERIREFLPKLLDEQESAANSGTELNKLAQWAEELNRKAQQAFADLQRSVSFLGGDNSRGAENGASGRIQDTISRLEGVSAAIADSNNRFDAEFPGAAGADADVSADGAEKVKSREAYLNGLADDIESAEARLREEAAAAGGAANGAFAVASAPSSRPGSAAGAAAGAVKVELAVHRETAPGQDVWVVGSGPALGDWDLGKAVALKWTEGHVWRATIEVDPAVVSRIEYKAVLKTAGGSIIWESGDNRTADVAAGSDLVTVAHEF</sequence>
<dbReference type="SUPFAM" id="SSF49452">
    <property type="entry name" value="Starch-binding domain-like"/>
    <property type="match status" value="1"/>
</dbReference>
<dbReference type="PROSITE" id="PS51166">
    <property type="entry name" value="CBM20"/>
    <property type="match status" value="1"/>
</dbReference>
<dbReference type="PANTHER" id="PTHR15048:SF0">
    <property type="entry name" value="STARCH-BINDING DOMAIN-CONTAINING PROTEIN 1"/>
    <property type="match status" value="1"/>
</dbReference>
<dbReference type="CDD" id="cd05467">
    <property type="entry name" value="CBM20"/>
    <property type="match status" value="1"/>
</dbReference>
<keyword evidence="4" id="KW-1185">Reference proteome</keyword>
<dbReference type="PANTHER" id="PTHR15048">
    <property type="entry name" value="STARCH-BINDING DOMAIN-CONTAINING PROTEIN 1"/>
    <property type="match status" value="1"/>
</dbReference>